<protein>
    <submittedName>
        <fullName evidence="1">Uncharacterized protein</fullName>
    </submittedName>
</protein>
<accession>A0A2T0MW88</accession>
<proteinExistence type="predicted"/>
<sequence length="201" mass="21593">MALGAASLRPADVTSALSTTLTALAAAGGAPPYRVGGTSAALLQGVHLPVGDIDLLVSRRADVDTFAKALSSHPCLHPPAWIPASSQYFTRYEVHGVQVEISTVEQETDSDAMECIGSGPWLHHVLVACGPHQVPVVRPELRLATELLRNRPDRYEPLLNHLSTHGYDAALLHKALTAHTLPPHHHHLIKTRLTQPPSPSQ</sequence>
<dbReference type="InterPro" id="IPR043519">
    <property type="entry name" value="NT_sf"/>
</dbReference>
<reference evidence="1 2" key="1">
    <citation type="submission" date="2018-03" db="EMBL/GenBank/DDBJ databases">
        <title>Genomic Encyclopedia of Type Strains, Phase III (KMG-III): the genomes of soil and plant-associated and newly described type strains.</title>
        <authorList>
            <person name="Whitman W."/>
        </authorList>
    </citation>
    <scope>NUCLEOTIDE SEQUENCE [LARGE SCALE GENOMIC DNA]</scope>
    <source>
        <strain evidence="1 2">CGMCC 4.7104</strain>
    </source>
</reference>
<dbReference type="AlphaFoldDB" id="A0A2T0MW88"/>
<dbReference type="Gene3D" id="3.30.460.40">
    <property type="match status" value="1"/>
</dbReference>
<organism evidence="1 2">
    <name type="scientific">Nonomuraea fuscirosea</name>
    <dbReference type="NCBI Taxonomy" id="1291556"/>
    <lineage>
        <taxon>Bacteria</taxon>
        <taxon>Bacillati</taxon>
        <taxon>Actinomycetota</taxon>
        <taxon>Actinomycetes</taxon>
        <taxon>Streptosporangiales</taxon>
        <taxon>Streptosporangiaceae</taxon>
        <taxon>Nonomuraea</taxon>
    </lineage>
</organism>
<dbReference type="EMBL" id="PVNG01000011">
    <property type="protein sequence ID" value="PRX63187.1"/>
    <property type="molecule type" value="Genomic_DNA"/>
</dbReference>
<evidence type="ECO:0000313" key="2">
    <source>
        <dbReference type="Proteomes" id="UP000238312"/>
    </source>
</evidence>
<evidence type="ECO:0000313" key="1">
    <source>
        <dbReference type="EMBL" id="PRX63187.1"/>
    </source>
</evidence>
<dbReference type="Proteomes" id="UP000238312">
    <property type="component" value="Unassembled WGS sequence"/>
</dbReference>
<name>A0A2T0MW88_9ACTN</name>
<keyword evidence="2" id="KW-1185">Reference proteome</keyword>
<dbReference type="OrthoDB" id="3379089at2"/>
<comment type="caution">
    <text evidence="1">The sequence shown here is derived from an EMBL/GenBank/DDBJ whole genome shotgun (WGS) entry which is preliminary data.</text>
</comment>
<dbReference type="SUPFAM" id="SSF81301">
    <property type="entry name" value="Nucleotidyltransferase"/>
    <property type="match status" value="1"/>
</dbReference>
<dbReference type="RefSeq" id="WP_106243957.1">
    <property type="nucleotide sequence ID" value="NZ_PVNG01000011.1"/>
</dbReference>
<gene>
    <name evidence="1" type="ORF">B0I32_111181</name>
</gene>